<feature type="transmembrane region" description="Helical" evidence="1">
    <location>
        <begin position="42"/>
        <end position="64"/>
    </location>
</feature>
<evidence type="ECO:0000313" key="2">
    <source>
        <dbReference type="EMBL" id="GIL31534.1"/>
    </source>
</evidence>
<dbReference type="Proteomes" id="UP000614996">
    <property type="component" value="Unassembled WGS sequence"/>
</dbReference>
<evidence type="ECO:0008006" key="4">
    <source>
        <dbReference type="Google" id="ProtNLM"/>
    </source>
</evidence>
<name>A0A8J4AIT6_9ACTN</name>
<comment type="caution">
    <text evidence="2">The sequence shown here is derived from an EMBL/GenBank/DDBJ whole genome shotgun (WGS) entry which is preliminary data.</text>
</comment>
<reference evidence="3" key="1">
    <citation type="journal article" date="2021" name="Int. J. Syst. Evol. Microbiol.">
        <title>Actinocatenispora comari sp. nov., an endophytic actinomycete isolated from aerial parts of Comarum salesowianum.</title>
        <authorList>
            <person name="Oyunbileg N."/>
            <person name="Iizaka Y."/>
            <person name="Hamada M."/>
            <person name="Davaapurev B.O."/>
            <person name="Fukumoto A."/>
            <person name="Tsetseg B."/>
            <person name="Kato F."/>
            <person name="Tamura T."/>
            <person name="Batkhuu J."/>
            <person name="Anzai Y."/>
        </authorList>
    </citation>
    <scope>NUCLEOTIDE SEQUENCE [LARGE SCALE GENOMIC DNA]</scope>
    <source>
        <strain evidence="3">NUM-2625</strain>
    </source>
</reference>
<sequence>MSLTEYERRQLEIIGRAVEQDDPALADRLGRLAPVSQQARRLYRTAVGTLLVCAILLVGMAAAVDRTFCLVAALVAGTAALTVGAGWRWHLRRRTPRAAPPRFRATPPAVGRR</sequence>
<dbReference type="RefSeq" id="WP_207129112.1">
    <property type="nucleotide sequence ID" value="NZ_BOPO01000147.1"/>
</dbReference>
<keyword evidence="1" id="KW-0472">Membrane</keyword>
<feature type="transmembrane region" description="Helical" evidence="1">
    <location>
        <begin position="70"/>
        <end position="87"/>
    </location>
</feature>
<evidence type="ECO:0000256" key="1">
    <source>
        <dbReference type="SAM" id="Phobius"/>
    </source>
</evidence>
<accession>A0A8J4AIT6</accession>
<dbReference type="Pfam" id="PF11239">
    <property type="entry name" value="DUF3040"/>
    <property type="match status" value="1"/>
</dbReference>
<keyword evidence="1" id="KW-1133">Transmembrane helix</keyword>
<evidence type="ECO:0000313" key="3">
    <source>
        <dbReference type="Proteomes" id="UP000614996"/>
    </source>
</evidence>
<proteinExistence type="predicted"/>
<organism evidence="2 3">
    <name type="scientific">Actinocatenispora comari</name>
    <dbReference type="NCBI Taxonomy" id="2807577"/>
    <lineage>
        <taxon>Bacteria</taxon>
        <taxon>Bacillati</taxon>
        <taxon>Actinomycetota</taxon>
        <taxon>Actinomycetes</taxon>
        <taxon>Micromonosporales</taxon>
        <taxon>Micromonosporaceae</taxon>
        <taxon>Actinocatenispora</taxon>
    </lineage>
</organism>
<dbReference type="InterPro" id="IPR021401">
    <property type="entry name" value="DUF3040"/>
</dbReference>
<gene>
    <name evidence="2" type="ORF">NUM_67880</name>
</gene>
<dbReference type="AlphaFoldDB" id="A0A8J4AIT6"/>
<dbReference type="EMBL" id="BOPO01000147">
    <property type="protein sequence ID" value="GIL31534.1"/>
    <property type="molecule type" value="Genomic_DNA"/>
</dbReference>
<protein>
    <recommendedName>
        <fullName evidence="4">DUF3040 domain-containing protein</fullName>
    </recommendedName>
</protein>
<keyword evidence="3" id="KW-1185">Reference proteome</keyword>
<keyword evidence="1" id="KW-0812">Transmembrane</keyword>